<feature type="coiled-coil region" evidence="1">
    <location>
        <begin position="130"/>
        <end position="170"/>
    </location>
</feature>
<keyword evidence="3" id="KW-1185">Reference proteome</keyword>
<gene>
    <name evidence="2" type="ORF">CHTY_001530</name>
</gene>
<reference evidence="2" key="1">
    <citation type="submission" date="2021-04" db="EMBL/GenBank/DDBJ databases">
        <title>Genomic features of Candidatus Phytoplasma meliae isolate ChTYXIII (1SrXIII-G).</title>
        <authorList>
            <person name="Fernandez F.D."/>
            <person name="Conci L.R."/>
        </authorList>
    </citation>
    <scope>NUCLEOTIDE SEQUENCE [LARGE SCALE GENOMIC DNA]</scope>
    <source>
        <strain evidence="2">ChTYXIII-Mo</strain>
    </source>
</reference>
<dbReference type="Proteomes" id="UP001195571">
    <property type="component" value="Unassembled WGS sequence"/>
</dbReference>
<keyword evidence="1" id="KW-0175">Coiled coil</keyword>
<evidence type="ECO:0000313" key="2">
    <source>
        <dbReference type="EMBL" id="MBP5835904.1"/>
    </source>
</evidence>
<organism evidence="2 3">
    <name type="scientific">Candidatus Phytoplasma meliae</name>
    <dbReference type="NCBI Taxonomy" id="1848402"/>
    <lineage>
        <taxon>Bacteria</taxon>
        <taxon>Bacillati</taxon>
        <taxon>Mycoplasmatota</taxon>
        <taxon>Mollicutes</taxon>
        <taxon>Acholeplasmatales</taxon>
        <taxon>Acholeplasmataceae</taxon>
        <taxon>Candidatus Phytoplasma</taxon>
        <taxon>16SrXIII (Mexican periwinkle virescence group)</taxon>
    </lineage>
</organism>
<evidence type="ECO:0000256" key="1">
    <source>
        <dbReference type="SAM" id="Coils"/>
    </source>
</evidence>
<evidence type="ECO:0000313" key="3">
    <source>
        <dbReference type="Proteomes" id="UP001195571"/>
    </source>
</evidence>
<feature type="non-terminal residue" evidence="2">
    <location>
        <position position="192"/>
    </location>
</feature>
<accession>A0ABS5CY55</accession>
<name>A0ABS5CY55_9MOLU</name>
<proteinExistence type="predicted"/>
<comment type="caution">
    <text evidence="2">The sequence shown here is derived from an EMBL/GenBank/DDBJ whole genome shotgun (WGS) entry which is preliminary data.</text>
</comment>
<dbReference type="EMBL" id="JACAOD020000006">
    <property type="protein sequence ID" value="MBP5835904.1"/>
    <property type="molecule type" value="Genomic_DNA"/>
</dbReference>
<protein>
    <submittedName>
        <fullName evidence="2">Uncharacterized protein</fullName>
    </submittedName>
</protein>
<sequence>MHNFPNKLKSNDKLLIKIINLISQEFISNFDDFDNQKKDDLLYNLELMESHNIIDEFKGSIQQTVFNAHEYIFAFPGNPTDFKNYKHYLQAKANNFSSPKEFSWSMWSPSNFSFVSKTYVQFLIDNFAILQEKEQEINNSKININANNQHQSLQQEYKKLEKQILEQAHKLQKQADVIKTQSEEILNQESQI</sequence>